<evidence type="ECO:0000256" key="11">
    <source>
        <dbReference type="SAM" id="SignalP"/>
    </source>
</evidence>
<dbReference type="InterPro" id="IPR013112">
    <property type="entry name" value="FAD-bd_8"/>
</dbReference>
<dbReference type="InterPro" id="IPR013130">
    <property type="entry name" value="Fe3_Rdtase_TM_dom"/>
</dbReference>
<dbReference type="RefSeq" id="XP_056787168.1">
    <property type="nucleotide sequence ID" value="XM_056937303.1"/>
</dbReference>
<name>A0A9W9WTW9_9EURO</name>
<feature type="transmembrane region" description="Helical" evidence="10">
    <location>
        <begin position="150"/>
        <end position="170"/>
    </location>
</feature>
<protein>
    <recommendedName>
        <fullName evidence="2">ferric-chelate reductase (NADPH)</fullName>
        <ecNumber evidence="2">1.16.1.9</ecNumber>
    </recommendedName>
</protein>
<keyword evidence="3" id="KW-0813">Transport</keyword>
<feature type="transmembrane region" description="Helical" evidence="10">
    <location>
        <begin position="68"/>
        <end position="89"/>
    </location>
</feature>
<dbReference type="InterPro" id="IPR039261">
    <property type="entry name" value="FNR_nucleotide-bd"/>
</dbReference>
<comment type="caution">
    <text evidence="13">The sequence shown here is derived from an EMBL/GenBank/DDBJ whole genome shotgun (WGS) entry which is preliminary data.</text>
</comment>
<evidence type="ECO:0000256" key="8">
    <source>
        <dbReference type="ARBA" id="ARBA00023136"/>
    </source>
</evidence>
<evidence type="ECO:0000256" key="5">
    <source>
        <dbReference type="ARBA" id="ARBA00022692"/>
    </source>
</evidence>
<dbReference type="InterPro" id="IPR051410">
    <property type="entry name" value="Ferric/Cupric_Reductase"/>
</dbReference>
<evidence type="ECO:0000256" key="1">
    <source>
        <dbReference type="ARBA" id="ARBA00004651"/>
    </source>
</evidence>
<dbReference type="GeneID" id="81627552"/>
<organism evidence="13 14">
    <name type="scientific">Penicillium diatomitis</name>
    <dbReference type="NCBI Taxonomy" id="2819901"/>
    <lineage>
        <taxon>Eukaryota</taxon>
        <taxon>Fungi</taxon>
        <taxon>Dikarya</taxon>
        <taxon>Ascomycota</taxon>
        <taxon>Pezizomycotina</taxon>
        <taxon>Eurotiomycetes</taxon>
        <taxon>Eurotiomycetidae</taxon>
        <taxon>Eurotiales</taxon>
        <taxon>Aspergillaceae</taxon>
        <taxon>Penicillium</taxon>
    </lineage>
</organism>
<dbReference type="EC" id="1.16.1.9" evidence="2"/>
<evidence type="ECO:0000256" key="2">
    <source>
        <dbReference type="ARBA" id="ARBA00012668"/>
    </source>
</evidence>
<dbReference type="PANTHER" id="PTHR32361:SF26">
    <property type="entry name" value="FAD-BINDING 8 DOMAIN-CONTAINING PROTEIN-RELATED"/>
    <property type="match status" value="1"/>
</dbReference>
<evidence type="ECO:0000256" key="6">
    <source>
        <dbReference type="ARBA" id="ARBA00022989"/>
    </source>
</evidence>
<feature type="transmembrane region" description="Helical" evidence="10">
    <location>
        <begin position="127"/>
        <end position="144"/>
    </location>
</feature>
<reference evidence="13" key="1">
    <citation type="submission" date="2022-12" db="EMBL/GenBank/DDBJ databases">
        <authorList>
            <person name="Petersen C."/>
        </authorList>
    </citation>
    <scope>NUCLEOTIDE SEQUENCE</scope>
    <source>
        <strain evidence="13">IBT 30728</strain>
    </source>
</reference>
<dbReference type="GO" id="GO:0052851">
    <property type="term" value="F:ferric-chelate reductase (NADPH) activity"/>
    <property type="evidence" value="ECO:0007669"/>
    <property type="project" value="UniProtKB-EC"/>
</dbReference>
<dbReference type="InterPro" id="IPR017938">
    <property type="entry name" value="Riboflavin_synthase-like_b-brl"/>
</dbReference>
<feature type="signal peptide" evidence="11">
    <location>
        <begin position="1"/>
        <end position="22"/>
    </location>
</feature>
<evidence type="ECO:0000256" key="3">
    <source>
        <dbReference type="ARBA" id="ARBA00022448"/>
    </source>
</evidence>
<evidence type="ECO:0000259" key="12">
    <source>
        <dbReference type="PROSITE" id="PS51384"/>
    </source>
</evidence>
<dbReference type="GO" id="GO:0006879">
    <property type="term" value="P:intracellular iron ion homeostasis"/>
    <property type="evidence" value="ECO:0007669"/>
    <property type="project" value="TreeGrafter"/>
</dbReference>
<gene>
    <name evidence="13" type="ORF">N7539_007702</name>
</gene>
<evidence type="ECO:0000313" key="13">
    <source>
        <dbReference type="EMBL" id="KAJ5475415.1"/>
    </source>
</evidence>
<dbReference type="Pfam" id="PF08022">
    <property type="entry name" value="FAD_binding_8"/>
    <property type="match status" value="1"/>
</dbReference>
<dbReference type="GO" id="GO:0015677">
    <property type="term" value="P:copper ion import"/>
    <property type="evidence" value="ECO:0007669"/>
    <property type="project" value="TreeGrafter"/>
</dbReference>
<dbReference type="InterPro" id="IPR017927">
    <property type="entry name" value="FAD-bd_FR_type"/>
</dbReference>
<feature type="chain" id="PRO_5040822522" description="ferric-chelate reductase (NADPH)" evidence="11">
    <location>
        <begin position="23"/>
        <end position="400"/>
    </location>
</feature>
<dbReference type="AlphaFoldDB" id="A0A9W9WTW9"/>
<dbReference type="PROSITE" id="PS51384">
    <property type="entry name" value="FAD_FR"/>
    <property type="match status" value="1"/>
</dbReference>
<feature type="transmembrane region" description="Helical" evidence="10">
    <location>
        <begin position="101"/>
        <end position="120"/>
    </location>
</feature>
<accession>A0A9W9WTW9</accession>
<evidence type="ECO:0000256" key="9">
    <source>
        <dbReference type="ARBA" id="ARBA00048483"/>
    </source>
</evidence>
<keyword evidence="8 10" id="KW-0472">Membrane</keyword>
<keyword evidence="6 10" id="KW-1133">Transmembrane helix</keyword>
<keyword evidence="4" id="KW-1003">Cell membrane</keyword>
<keyword evidence="7" id="KW-0406">Ion transport</keyword>
<dbReference type="GO" id="GO:0005886">
    <property type="term" value="C:plasma membrane"/>
    <property type="evidence" value="ECO:0007669"/>
    <property type="project" value="UniProtKB-SubCell"/>
</dbReference>
<evidence type="ECO:0000256" key="4">
    <source>
        <dbReference type="ARBA" id="ARBA00022475"/>
    </source>
</evidence>
<feature type="non-terminal residue" evidence="13">
    <location>
        <position position="1"/>
    </location>
</feature>
<dbReference type="Pfam" id="PF01794">
    <property type="entry name" value="Ferric_reduct"/>
    <property type="match status" value="1"/>
</dbReference>
<comment type="catalytic activity">
    <reaction evidence="9">
        <text>2 a Fe(II)-siderophore + NADP(+) + H(+) = 2 a Fe(III)-siderophore + NADPH</text>
        <dbReference type="Rhea" id="RHEA:28795"/>
        <dbReference type="Rhea" id="RHEA-COMP:11342"/>
        <dbReference type="Rhea" id="RHEA-COMP:11344"/>
        <dbReference type="ChEBI" id="CHEBI:15378"/>
        <dbReference type="ChEBI" id="CHEBI:29033"/>
        <dbReference type="ChEBI" id="CHEBI:29034"/>
        <dbReference type="ChEBI" id="CHEBI:57783"/>
        <dbReference type="ChEBI" id="CHEBI:58349"/>
        <dbReference type="EC" id="1.16.1.9"/>
    </reaction>
</comment>
<dbReference type="GO" id="GO:0006826">
    <property type="term" value="P:iron ion transport"/>
    <property type="evidence" value="ECO:0007669"/>
    <property type="project" value="TreeGrafter"/>
</dbReference>
<proteinExistence type="predicted"/>
<dbReference type="SUPFAM" id="SSF63380">
    <property type="entry name" value="Riboflavin synthase domain-like"/>
    <property type="match status" value="1"/>
</dbReference>
<dbReference type="Gene3D" id="3.40.50.80">
    <property type="entry name" value="Nucleotide-binding domain of ferredoxin-NADP reductase (FNR) module"/>
    <property type="match status" value="1"/>
</dbReference>
<evidence type="ECO:0000256" key="7">
    <source>
        <dbReference type="ARBA" id="ARBA00023065"/>
    </source>
</evidence>
<feature type="domain" description="FAD-binding FR-type" evidence="12">
    <location>
        <begin position="170"/>
        <end position="293"/>
    </location>
</feature>
<evidence type="ECO:0000256" key="10">
    <source>
        <dbReference type="SAM" id="Phobius"/>
    </source>
</evidence>
<dbReference type="PANTHER" id="PTHR32361">
    <property type="entry name" value="FERRIC/CUPRIC REDUCTASE TRANSMEMBRANE COMPONENT"/>
    <property type="match status" value="1"/>
</dbReference>
<dbReference type="EMBL" id="JAPWDQ010000011">
    <property type="protein sequence ID" value="KAJ5475415.1"/>
    <property type="molecule type" value="Genomic_DNA"/>
</dbReference>
<comment type="subcellular location">
    <subcellularLocation>
        <location evidence="1">Cell membrane</location>
        <topology evidence="1">Multi-pass membrane protein</topology>
    </subcellularLocation>
</comment>
<sequence length="400" mass="44877">SSSNGRILGFLTLLGINGFCNTFKTYDLEDAGQRAARLALVNLIPLFLGGSHDFAAHSLGFSLDVYSFLHRSFAVAALLEAVIHVAIVIRTTSTSLNIDMNVYGIVAASILLSLFVLPFVRRRVYEIFLVAHKACAIAVVYAIWQHTRSAPGYIWLFSALYALILTLTVMMQFLRTLYQNVTVEKSLAKVNIQCYPGDTTQLRVLLPRPWKVRAGQRVNLSVPHVGIQYALQSHPFTVAWWETDRQGKARSFTILLRPQSGFTQKMVERLRPDHSYKAWTSGLYGPKSINWHPNSRIGNYGHVFFATTGIGIAAQLPYIKELLDGHQNATITTQKICLIWQLDQIGDWESARDLLQCLVRQDNGYVSFVPSVAQHPVPFNTSYYVITNPDATSLSLRRNS</sequence>
<keyword evidence="14" id="KW-1185">Reference proteome</keyword>
<keyword evidence="5 10" id="KW-0812">Transmembrane</keyword>
<dbReference type="CDD" id="cd06186">
    <property type="entry name" value="NOX_Duox_like_FAD_NADP"/>
    <property type="match status" value="1"/>
</dbReference>
<keyword evidence="11" id="KW-0732">Signal</keyword>
<dbReference type="Proteomes" id="UP001148312">
    <property type="component" value="Unassembled WGS sequence"/>
</dbReference>
<evidence type="ECO:0000313" key="14">
    <source>
        <dbReference type="Proteomes" id="UP001148312"/>
    </source>
</evidence>
<reference evidence="13" key="2">
    <citation type="journal article" date="2023" name="IMA Fungus">
        <title>Comparative genomic study of the Penicillium genus elucidates a diverse pangenome and 15 lateral gene transfer events.</title>
        <authorList>
            <person name="Petersen C."/>
            <person name="Sorensen T."/>
            <person name="Nielsen M.R."/>
            <person name="Sondergaard T.E."/>
            <person name="Sorensen J.L."/>
            <person name="Fitzpatrick D.A."/>
            <person name="Frisvad J.C."/>
            <person name="Nielsen K.L."/>
        </authorList>
    </citation>
    <scope>NUCLEOTIDE SEQUENCE</scope>
    <source>
        <strain evidence="13">IBT 30728</strain>
    </source>
</reference>